<proteinExistence type="predicted"/>
<evidence type="ECO:0000313" key="2">
    <source>
        <dbReference type="EMBL" id="SVD42864.1"/>
    </source>
</evidence>
<accession>A0A382V8Q2</accession>
<evidence type="ECO:0000256" key="1">
    <source>
        <dbReference type="SAM" id="MobiDB-lite"/>
    </source>
</evidence>
<protein>
    <submittedName>
        <fullName evidence="2">Uncharacterized protein</fullName>
    </submittedName>
</protein>
<feature type="non-terminal residue" evidence="2">
    <location>
        <position position="1"/>
    </location>
</feature>
<sequence>EHKARRDTPDVGLNIEVRRVRTSKNAAVRRHQVGKGLVLVVAYATPPEFRVVDVMGWIHMDEAWEVGVPPDWDPEDSRVVSPSHLTSIGGGDGLE</sequence>
<reference evidence="2" key="1">
    <citation type="submission" date="2018-05" db="EMBL/GenBank/DDBJ databases">
        <authorList>
            <person name="Lanie J.A."/>
            <person name="Ng W.-L."/>
            <person name="Kazmierczak K.M."/>
            <person name="Andrzejewski T.M."/>
            <person name="Davidsen T.M."/>
            <person name="Wayne K.J."/>
            <person name="Tettelin H."/>
            <person name="Glass J.I."/>
            <person name="Rusch D."/>
            <person name="Podicherti R."/>
            <person name="Tsui H.-C.T."/>
            <person name="Winkler M.E."/>
        </authorList>
    </citation>
    <scope>NUCLEOTIDE SEQUENCE</scope>
</reference>
<name>A0A382V8Q2_9ZZZZ</name>
<organism evidence="2">
    <name type="scientific">marine metagenome</name>
    <dbReference type="NCBI Taxonomy" id="408172"/>
    <lineage>
        <taxon>unclassified sequences</taxon>
        <taxon>metagenomes</taxon>
        <taxon>ecological metagenomes</taxon>
    </lineage>
</organism>
<gene>
    <name evidence="2" type="ORF">METZ01_LOCUS395718</name>
</gene>
<dbReference type="AlphaFoldDB" id="A0A382V8Q2"/>
<feature type="region of interest" description="Disordered" evidence="1">
    <location>
        <begin position="74"/>
        <end position="95"/>
    </location>
</feature>
<dbReference type="EMBL" id="UINC01150029">
    <property type="protein sequence ID" value="SVD42864.1"/>
    <property type="molecule type" value="Genomic_DNA"/>
</dbReference>